<dbReference type="NCBIfam" id="NF005719">
    <property type="entry name" value="PRK07535.1"/>
    <property type="match status" value="1"/>
</dbReference>
<gene>
    <name evidence="24" type="ORF">H8S23_11985</name>
</gene>
<evidence type="ECO:0000256" key="12">
    <source>
        <dbReference type="ARBA" id="ARBA00022691"/>
    </source>
</evidence>
<dbReference type="InterPro" id="IPR011005">
    <property type="entry name" value="Dihydropteroate_synth-like_sf"/>
</dbReference>
<dbReference type="Gene3D" id="3.20.20.330">
    <property type="entry name" value="Homocysteine-binding-like domain"/>
    <property type="match status" value="1"/>
</dbReference>
<dbReference type="Proteomes" id="UP000659630">
    <property type="component" value="Unassembled WGS sequence"/>
</dbReference>
<name>A0A923IFT9_9FIRM</name>
<comment type="catalytic activity">
    <reaction evidence="1">
        <text>(6S)-5-methyl-5,6,7,8-tetrahydrofolate + L-homocysteine = (6S)-5,6,7,8-tetrahydrofolate + L-methionine</text>
        <dbReference type="Rhea" id="RHEA:11172"/>
        <dbReference type="ChEBI" id="CHEBI:18608"/>
        <dbReference type="ChEBI" id="CHEBI:57453"/>
        <dbReference type="ChEBI" id="CHEBI:57844"/>
        <dbReference type="ChEBI" id="CHEBI:58199"/>
        <dbReference type="EC" id="2.1.1.13"/>
    </reaction>
</comment>
<evidence type="ECO:0000256" key="15">
    <source>
        <dbReference type="ARBA" id="ARBA00023167"/>
    </source>
</evidence>
<comment type="caution">
    <text evidence="24">The sequence shown here is derived from an EMBL/GenBank/DDBJ whole genome shotgun (WGS) entry which is preliminary data.</text>
</comment>
<dbReference type="Gene3D" id="1.10.1240.10">
    <property type="entry name" value="Methionine synthase domain"/>
    <property type="match status" value="1"/>
</dbReference>
<dbReference type="PIRSF" id="PIRSF037472">
    <property type="entry name" value="DHPS_mtfrase"/>
    <property type="match status" value="1"/>
</dbReference>
<keyword evidence="10" id="KW-0846">Cobalamin</keyword>
<dbReference type="Gene3D" id="3.40.50.280">
    <property type="entry name" value="Cobalamin-binding domain"/>
    <property type="match status" value="1"/>
</dbReference>
<evidence type="ECO:0000256" key="10">
    <source>
        <dbReference type="ARBA" id="ARBA00022628"/>
    </source>
</evidence>
<dbReference type="Pfam" id="PF02574">
    <property type="entry name" value="S-methyl_trans"/>
    <property type="match status" value="1"/>
</dbReference>
<evidence type="ECO:0000256" key="17">
    <source>
        <dbReference type="ARBA" id="ARBA00025552"/>
    </source>
</evidence>
<keyword evidence="14 19" id="KW-0862">Zinc</keyword>
<dbReference type="InterPro" id="IPR003726">
    <property type="entry name" value="HCY_dom"/>
</dbReference>
<evidence type="ECO:0000256" key="14">
    <source>
        <dbReference type="ARBA" id="ARBA00022833"/>
    </source>
</evidence>
<dbReference type="Pfam" id="PF02310">
    <property type="entry name" value="B12-binding"/>
    <property type="match status" value="1"/>
</dbReference>
<dbReference type="PANTHER" id="PTHR45833">
    <property type="entry name" value="METHIONINE SYNTHASE"/>
    <property type="match status" value="1"/>
</dbReference>
<evidence type="ECO:0000256" key="11">
    <source>
        <dbReference type="ARBA" id="ARBA00022679"/>
    </source>
</evidence>
<feature type="binding site" evidence="19">
    <location>
        <position position="251"/>
    </location>
    <ligand>
        <name>Zn(2+)</name>
        <dbReference type="ChEBI" id="CHEBI:29105"/>
    </ligand>
</feature>
<comment type="pathway">
    <text evidence="4">Amino-acid biosynthesis; L-methionine biosynthesis via de novo pathway; L-methionine from L-homocysteine (MetH route): step 1/1.</text>
</comment>
<protein>
    <recommendedName>
        <fullName evidence="7">Methionine synthase</fullName>
        <ecNumber evidence="6">2.1.1.13</ecNumber>
    </recommendedName>
    <alternativeName>
        <fullName evidence="18">5-methyltetrahydrofolate--homocysteine methyltransferase</fullName>
    </alternativeName>
</protein>
<dbReference type="InterPro" id="IPR036589">
    <property type="entry name" value="HCY_dom_sf"/>
</dbReference>
<keyword evidence="8 19" id="KW-0489">Methyltransferase</keyword>
<dbReference type="GO" id="GO:0031419">
    <property type="term" value="F:cobalamin binding"/>
    <property type="evidence" value="ECO:0007669"/>
    <property type="project" value="UniProtKB-KW"/>
</dbReference>
<keyword evidence="13 19" id="KW-0479">Metal-binding</keyword>
<keyword evidence="11 19" id="KW-0808">Transferase</keyword>
<dbReference type="PROSITE" id="PS50970">
    <property type="entry name" value="HCY"/>
    <property type="match status" value="1"/>
</dbReference>
<dbReference type="SUPFAM" id="SSF82282">
    <property type="entry name" value="Homocysteine S-methyltransferase"/>
    <property type="match status" value="1"/>
</dbReference>
<evidence type="ECO:0000259" key="23">
    <source>
        <dbReference type="PROSITE" id="PS51337"/>
    </source>
</evidence>
<feature type="domain" description="B12-binding" evidence="22">
    <location>
        <begin position="649"/>
        <end position="769"/>
    </location>
</feature>
<evidence type="ECO:0000256" key="5">
    <source>
        <dbReference type="ARBA" id="ARBA00010398"/>
    </source>
</evidence>
<evidence type="ECO:0000256" key="1">
    <source>
        <dbReference type="ARBA" id="ARBA00001700"/>
    </source>
</evidence>
<dbReference type="InterPro" id="IPR036594">
    <property type="entry name" value="Meth_synthase_dom"/>
</dbReference>
<dbReference type="InterPro" id="IPR036724">
    <property type="entry name" value="Cobalamin-bd_sf"/>
</dbReference>
<evidence type="ECO:0000256" key="7">
    <source>
        <dbReference type="ARBA" id="ARBA00013998"/>
    </source>
</evidence>
<comment type="function">
    <text evidence="17">Catalyzes the transfer of a methyl group from methyl-cobalamin to homocysteine, yielding enzyme-bound cob(I)alamin and methionine. Subsequently, remethylates the cofactor using methyltetrahydrofolate.</text>
</comment>
<proteinExistence type="inferred from homology"/>
<dbReference type="GO" id="GO:0005829">
    <property type="term" value="C:cytosol"/>
    <property type="evidence" value="ECO:0007669"/>
    <property type="project" value="TreeGrafter"/>
</dbReference>
<feature type="binding site" evidence="19">
    <location>
        <position position="187"/>
    </location>
    <ligand>
        <name>Zn(2+)</name>
        <dbReference type="ChEBI" id="CHEBI:29105"/>
    </ligand>
</feature>
<dbReference type="Pfam" id="PF00809">
    <property type="entry name" value="Pterin_bind"/>
    <property type="match status" value="1"/>
</dbReference>
<keyword evidence="25" id="KW-1185">Reference proteome</keyword>
<keyword evidence="12" id="KW-0949">S-adenosyl-L-methionine</keyword>
<dbReference type="InterPro" id="IPR003759">
    <property type="entry name" value="Cbl-bd_cap"/>
</dbReference>
<dbReference type="InterPro" id="IPR050554">
    <property type="entry name" value="Met_Synthase/Corrinoid"/>
</dbReference>
<evidence type="ECO:0000256" key="8">
    <source>
        <dbReference type="ARBA" id="ARBA00022603"/>
    </source>
</evidence>
<comment type="cofactor">
    <cofactor evidence="3">
        <name>methylcob(III)alamin</name>
        <dbReference type="ChEBI" id="CHEBI:28115"/>
    </cofactor>
</comment>
<dbReference type="SUPFAM" id="SSF52242">
    <property type="entry name" value="Cobalamin (vitamin B12)-binding domain"/>
    <property type="match status" value="1"/>
</dbReference>
<dbReference type="InterPro" id="IPR000489">
    <property type="entry name" value="Pterin-binding_dom"/>
</dbReference>
<evidence type="ECO:0000256" key="3">
    <source>
        <dbReference type="ARBA" id="ARBA00001956"/>
    </source>
</evidence>
<dbReference type="Gene3D" id="3.20.20.20">
    <property type="entry name" value="Dihydropteroate synthase-like"/>
    <property type="match status" value="1"/>
</dbReference>
<evidence type="ECO:0000256" key="19">
    <source>
        <dbReference type="PROSITE-ProRule" id="PRU00333"/>
    </source>
</evidence>
<dbReference type="GO" id="GO:0008705">
    <property type="term" value="F:methionine synthase activity"/>
    <property type="evidence" value="ECO:0007669"/>
    <property type="project" value="UniProtKB-EC"/>
</dbReference>
<evidence type="ECO:0000256" key="6">
    <source>
        <dbReference type="ARBA" id="ARBA00012032"/>
    </source>
</evidence>
<dbReference type="SUPFAM" id="SSF47644">
    <property type="entry name" value="Methionine synthase domain"/>
    <property type="match status" value="1"/>
</dbReference>
<accession>A0A923IFT9</accession>
<dbReference type="InterPro" id="IPR017215">
    <property type="entry name" value="MetH_bac"/>
</dbReference>
<dbReference type="PROSITE" id="PS51332">
    <property type="entry name" value="B12_BINDING"/>
    <property type="match status" value="1"/>
</dbReference>
<dbReference type="PANTHER" id="PTHR45833:SF1">
    <property type="entry name" value="METHIONINE SYNTHASE"/>
    <property type="match status" value="1"/>
</dbReference>
<dbReference type="SMART" id="SM01018">
    <property type="entry name" value="B12-binding_2"/>
    <property type="match status" value="1"/>
</dbReference>
<evidence type="ECO:0000313" key="24">
    <source>
        <dbReference type="EMBL" id="MBC5582227.1"/>
    </source>
</evidence>
<organism evidence="24 25">
    <name type="scientific">Anaerofilum hominis</name>
    <dbReference type="NCBI Taxonomy" id="2763016"/>
    <lineage>
        <taxon>Bacteria</taxon>
        <taxon>Bacillati</taxon>
        <taxon>Bacillota</taxon>
        <taxon>Clostridia</taxon>
        <taxon>Eubacteriales</taxon>
        <taxon>Oscillospiraceae</taxon>
        <taxon>Anaerofilum</taxon>
    </lineage>
</organism>
<evidence type="ECO:0000256" key="18">
    <source>
        <dbReference type="ARBA" id="ARBA00031040"/>
    </source>
</evidence>
<dbReference type="Pfam" id="PF02607">
    <property type="entry name" value="B12-binding_2"/>
    <property type="match status" value="1"/>
</dbReference>
<keyword evidence="9" id="KW-0028">Amino-acid biosynthesis</keyword>
<feature type="domain" description="B12-binding N-terminal" evidence="23">
    <location>
        <begin position="554"/>
        <end position="647"/>
    </location>
</feature>
<evidence type="ECO:0000313" key="25">
    <source>
        <dbReference type="Proteomes" id="UP000659630"/>
    </source>
</evidence>
<dbReference type="PROSITE" id="PS51337">
    <property type="entry name" value="B12_BINDING_NTER"/>
    <property type="match status" value="1"/>
</dbReference>
<dbReference type="GO" id="GO:0032259">
    <property type="term" value="P:methylation"/>
    <property type="evidence" value="ECO:0007669"/>
    <property type="project" value="UniProtKB-KW"/>
</dbReference>
<evidence type="ECO:0000256" key="16">
    <source>
        <dbReference type="ARBA" id="ARBA00023285"/>
    </source>
</evidence>
<evidence type="ECO:0000256" key="9">
    <source>
        <dbReference type="ARBA" id="ARBA00022605"/>
    </source>
</evidence>
<feature type="binding site" evidence="19">
    <location>
        <position position="250"/>
    </location>
    <ligand>
        <name>Zn(2+)</name>
        <dbReference type="ChEBI" id="CHEBI:29105"/>
    </ligand>
</feature>
<dbReference type="EMBL" id="JACONZ010000004">
    <property type="protein sequence ID" value="MBC5582227.1"/>
    <property type="molecule type" value="Genomic_DNA"/>
</dbReference>
<feature type="domain" description="Hcy-binding" evidence="20">
    <location>
        <begin position="1"/>
        <end position="265"/>
    </location>
</feature>
<evidence type="ECO:0000256" key="2">
    <source>
        <dbReference type="ARBA" id="ARBA00001947"/>
    </source>
</evidence>
<dbReference type="EC" id="2.1.1.13" evidence="6"/>
<comment type="cofactor">
    <cofactor evidence="2 19">
        <name>Zn(2+)</name>
        <dbReference type="ChEBI" id="CHEBI:29105"/>
    </cofactor>
</comment>
<dbReference type="PROSITE" id="PS50972">
    <property type="entry name" value="PTERIN_BINDING"/>
    <property type="match status" value="1"/>
</dbReference>
<dbReference type="GO" id="GO:0046653">
    <property type="term" value="P:tetrahydrofolate metabolic process"/>
    <property type="evidence" value="ECO:0007669"/>
    <property type="project" value="TreeGrafter"/>
</dbReference>
<sequence>MGTMLQSAGLAGGQRPETLSVTEAEKITAIHRAYLDAGAQVVYTNTFGANGLKAEGCGYSVQELVTASVRAARAAAPTGSARVALDIGPLGELLEPVGTLSFEEAYELFAEMVRPGAAAGADLVVIETMTDLYEVKAAVLAAKENCALPVWVSMTFEESGRTFTGCSVEAMAATLEGLGADAVGINCSLGPVEILPIAKRLCAATNLPVFIKPNAGLPDPESGSYDITPEQFCAQMEPYLELGVFALGGCCGTTPEYIRRLAALCGGRVPAARQPVEASVVCTPTLVQQVEGLTVVGERINPTGKKLFKQALLDGNMDYILTQALSQKEAGAQILDVNVGLPGIDEPAMMEQVVKSLQTVSDLPLQLDSSDPEALRRGLRVYNGKPIVNSVNGEQKVLDAVLPLCKKYGAAVVGLTLDGNGIPMKAEQRFAVAEKIVSACEAAGIPRRDIYIDCLTLTASAQQKEVAETLAAIRMVKERLGVRTVLGVSNISFGLPNRELLNHSFLTMAAAAGLDLAIINPNVTSMMDAVRAADVLLARDKKAGRYLVAYANAAPAPLAAAKREMTIEDAIYRGFKAEARQCTQELLLKMGELRLVNERLIPALDAVGAEFEAGKLFLPQLLQAASAAQAAFEVVKLSIASKGRPPVSKGKILVATVKGDIHDIGKNIVKVILENYGYDVIDLGRDVAAERVVKTAQEQGIRLVGLSALMTTTLASMEQTIRLLREAAVDCRVFVGGAVLTPGYAKRIGADYYAKDAKQAVDIAKEVLG</sequence>
<evidence type="ECO:0000259" key="21">
    <source>
        <dbReference type="PROSITE" id="PS50972"/>
    </source>
</evidence>
<evidence type="ECO:0000256" key="13">
    <source>
        <dbReference type="ARBA" id="ARBA00022723"/>
    </source>
</evidence>
<evidence type="ECO:0000259" key="20">
    <source>
        <dbReference type="PROSITE" id="PS50970"/>
    </source>
</evidence>
<evidence type="ECO:0000256" key="4">
    <source>
        <dbReference type="ARBA" id="ARBA00005178"/>
    </source>
</evidence>
<dbReference type="AlphaFoldDB" id="A0A923IFT9"/>
<keyword evidence="15" id="KW-0486">Methionine biosynthesis</keyword>
<dbReference type="InterPro" id="IPR006158">
    <property type="entry name" value="Cobalamin-bd"/>
</dbReference>
<feature type="domain" description="Pterin-binding" evidence="21">
    <location>
        <begin position="293"/>
        <end position="537"/>
    </location>
</feature>
<keyword evidence="16" id="KW-0170">Cobalt</keyword>
<dbReference type="SUPFAM" id="SSF51717">
    <property type="entry name" value="Dihydropteroate synthetase-like"/>
    <property type="match status" value="1"/>
</dbReference>
<dbReference type="GO" id="GO:0046872">
    <property type="term" value="F:metal ion binding"/>
    <property type="evidence" value="ECO:0007669"/>
    <property type="project" value="UniProtKB-KW"/>
</dbReference>
<comment type="similarity">
    <text evidence="5">Belongs to the vitamin-B12 dependent methionine synthase family.</text>
</comment>
<dbReference type="GO" id="GO:0050667">
    <property type="term" value="P:homocysteine metabolic process"/>
    <property type="evidence" value="ECO:0007669"/>
    <property type="project" value="TreeGrafter"/>
</dbReference>
<evidence type="ECO:0000259" key="22">
    <source>
        <dbReference type="PROSITE" id="PS51332"/>
    </source>
</evidence>
<reference evidence="24" key="1">
    <citation type="submission" date="2020-08" db="EMBL/GenBank/DDBJ databases">
        <title>Genome public.</title>
        <authorList>
            <person name="Liu C."/>
            <person name="Sun Q."/>
        </authorList>
    </citation>
    <scope>NUCLEOTIDE SEQUENCE</scope>
    <source>
        <strain evidence="24">BX8</strain>
    </source>
</reference>